<dbReference type="EMBL" id="CABVPY010000015">
    <property type="protein sequence ID" value="VWB61476.1"/>
    <property type="molecule type" value="Genomic_DNA"/>
</dbReference>
<dbReference type="Pfam" id="PF05159">
    <property type="entry name" value="Capsule_synth"/>
    <property type="match status" value="1"/>
</dbReference>
<protein>
    <submittedName>
        <fullName evidence="1">WcbO</fullName>
    </submittedName>
</protein>
<reference evidence="1 2" key="1">
    <citation type="submission" date="2019-09" db="EMBL/GenBank/DDBJ databases">
        <authorList>
            <person name="Depoorter E."/>
        </authorList>
    </citation>
    <scope>NUCLEOTIDE SEQUENCE [LARGE SCALE GENOMIC DNA]</scope>
    <source>
        <strain evidence="1">LMG 6863</strain>
    </source>
</reference>
<dbReference type="GO" id="GO:0015774">
    <property type="term" value="P:polysaccharide transport"/>
    <property type="evidence" value="ECO:0007669"/>
    <property type="project" value="InterPro"/>
</dbReference>
<evidence type="ECO:0000313" key="2">
    <source>
        <dbReference type="Proteomes" id="UP000494170"/>
    </source>
</evidence>
<dbReference type="Proteomes" id="UP000494170">
    <property type="component" value="Unassembled WGS sequence"/>
</dbReference>
<gene>
    <name evidence="1" type="ORF">BLA6863_02861</name>
</gene>
<proteinExistence type="predicted"/>
<dbReference type="InterPro" id="IPR007833">
    <property type="entry name" value="Capsule_polysaccharide_synth"/>
</dbReference>
<organism evidence="1 2">
    <name type="scientific">Burkholderia lata (strain ATCC 17760 / DSM 23089 / LMG 22485 / NCIMB 9086 / R18194 / 383)</name>
    <dbReference type="NCBI Taxonomy" id="482957"/>
    <lineage>
        <taxon>Bacteria</taxon>
        <taxon>Pseudomonadati</taxon>
        <taxon>Pseudomonadota</taxon>
        <taxon>Betaproteobacteria</taxon>
        <taxon>Burkholderiales</taxon>
        <taxon>Burkholderiaceae</taxon>
        <taxon>Burkholderia</taxon>
        <taxon>Burkholderia cepacia complex</taxon>
    </lineage>
</organism>
<sequence length="456" mass="51784">MPFLPHPRTFWLLSHRIQSRYGILQAAVCHPIPRIIANPACRTHYGEPVHRSLTPMPRSFLVLQGPASPFFSRLADALFERRHSVRRVNFCGGDLLYSRAGEGWSYRDKLVDLPSWYTNVVQTGNFTDVIMFGDCREVHRHFHPVSEITGLNVHVFEEGYVRPHWLTLERHGVNGRSRLPRDPAWYLDRRESTPRSQTGEATGYNLFDRAFHDIRYRAANALYRPRFPYYRSHRPRNGGIEYAGLALRAMSDRRFQREAEQVTRELLEAGHAYYIFPLQLNSDAQISVHSPFAGGICQAIDLVLESFAQHGPSDAQLVIKNHPLDTGLIDYRKHVVSKAGKLGIATRVRFIDAGHLPTLLEHSRGVVVVNSTVGLSALHHRKPLVALGVAIYDMRGLTWQGGLDDFWQGGEPPDANLYQAFLDYVVNQTQINGDFYTDTGIAMAVEGVVRRLEADR</sequence>
<dbReference type="GO" id="GO:0000271">
    <property type="term" value="P:polysaccharide biosynthetic process"/>
    <property type="evidence" value="ECO:0007669"/>
    <property type="project" value="InterPro"/>
</dbReference>
<name>A0A6P2L323_BURL3</name>
<accession>A0A6P2L323</accession>
<dbReference type="AlphaFoldDB" id="A0A6P2L323"/>
<dbReference type="CDD" id="cd16441">
    <property type="entry name" value="beta_Kdo_transferase_KpsS"/>
    <property type="match status" value="1"/>
</dbReference>
<evidence type="ECO:0000313" key="1">
    <source>
        <dbReference type="EMBL" id="VWB61476.1"/>
    </source>
</evidence>